<dbReference type="GO" id="GO:0009252">
    <property type="term" value="P:peptidoglycan biosynthetic process"/>
    <property type="evidence" value="ECO:0007669"/>
    <property type="project" value="UniProtKB-KW"/>
</dbReference>
<dbReference type="SUPFAM" id="SSF56601">
    <property type="entry name" value="beta-lactamase/transpeptidase-like"/>
    <property type="match status" value="1"/>
</dbReference>
<evidence type="ECO:0000256" key="5">
    <source>
        <dbReference type="ARBA" id="ARBA00022984"/>
    </source>
</evidence>
<comment type="similarity">
    <text evidence="1 9">Belongs to the peptidase S11 family.</text>
</comment>
<evidence type="ECO:0000256" key="10">
    <source>
        <dbReference type="SAM" id="Phobius"/>
    </source>
</evidence>
<evidence type="ECO:0000256" key="3">
    <source>
        <dbReference type="ARBA" id="ARBA00022801"/>
    </source>
</evidence>
<evidence type="ECO:0000256" key="4">
    <source>
        <dbReference type="ARBA" id="ARBA00022960"/>
    </source>
</evidence>
<keyword evidence="13" id="KW-1185">Reference proteome</keyword>
<keyword evidence="3" id="KW-0378">Hydrolase</keyword>
<dbReference type="Pfam" id="PF00768">
    <property type="entry name" value="Peptidase_S11"/>
    <property type="match status" value="1"/>
</dbReference>
<keyword evidence="6" id="KW-0961">Cell wall biogenesis/degradation</keyword>
<dbReference type="InterPro" id="IPR018044">
    <property type="entry name" value="Peptidase_S11"/>
</dbReference>
<evidence type="ECO:0000313" key="12">
    <source>
        <dbReference type="EMBL" id="MBR0575658.1"/>
    </source>
</evidence>
<keyword evidence="12" id="KW-0645">Protease</keyword>
<evidence type="ECO:0000256" key="2">
    <source>
        <dbReference type="ARBA" id="ARBA00022729"/>
    </source>
</evidence>
<feature type="transmembrane region" description="Helical" evidence="10">
    <location>
        <begin position="383"/>
        <end position="406"/>
    </location>
</feature>
<keyword evidence="5" id="KW-0573">Peptidoglycan synthesis</keyword>
<dbReference type="AlphaFoldDB" id="A0A941CQT4"/>
<dbReference type="EMBL" id="JAGSCS010000004">
    <property type="protein sequence ID" value="MBR0575658.1"/>
    <property type="molecule type" value="Genomic_DNA"/>
</dbReference>
<protein>
    <submittedName>
        <fullName evidence="12">D-alanyl-D-alanine carboxypeptidase</fullName>
    </submittedName>
</protein>
<keyword evidence="10" id="KW-0812">Transmembrane</keyword>
<evidence type="ECO:0000256" key="8">
    <source>
        <dbReference type="PIRSR" id="PIRSR618044-2"/>
    </source>
</evidence>
<dbReference type="InterPro" id="IPR012338">
    <property type="entry name" value="Beta-lactam/transpept-like"/>
</dbReference>
<reference evidence="12" key="1">
    <citation type="submission" date="2021-04" db="EMBL/GenBank/DDBJ databases">
        <title>Proteiniclasticum sedimins sp. nov., an obligate anaerobic bacterium isolated from anaerobic sludge.</title>
        <authorList>
            <person name="Liu J."/>
        </authorList>
    </citation>
    <scope>NUCLEOTIDE SEQUENCE</scope>
    <source>
        <strain evidence="12">BAD-10</strain>
    </source>
</reference>
<dbReference type="GO" id="GO:0006508">
    <property type="term" value="P:proteolysis"/>
    <property type="evidence" value="ECO:0007669"/>
    <property type="project" value="InterPro"/>
</dbReference>
<keyword evidence="4" id="KW-0133">Cell shape</keyword>
<dbReference type="GO" id="GO:0009002">
    <property type="term" value="F:serine-type D-Ala-D-Ala carboxypeptidase activity"/>
    <property type="evidence" value="ECO:0007669"/>
    <property type="project" value="InterPro"/>
</dbReference>
<feature type="active site" description="Acyl-ester intermediate" evidence="7">
    <location>
        <position position="60"/>
    </location>
</feature>
<gene>
    <name evidence="12" type="ORF">KCG48_04800</name>
</gene>
<evidence type="ECO:0000313" key="13">
    <source>
        <dbReference type="Proteomes" id="UP000675379"/>
    </source>
</evidence>
<dbReference type="RefSeq" id="WP_211800188.1">
    <property type="nucleotide sequence ID" value="NZ_JAGSCS010000004.1"/>
</dbReference>
<keyword evidence="2" id="KW-0732">Signal</keyword>
<sequence>MGKTFKKLSVLLLIMIFLFPNIVVKAAMPQINGASAVTFDLETGELIFTKNIDDKKYPASITKLLTALVFSDAYANKKTEYLKYPAEGKLMVPYAIYYNLKNIPVGEEISADDIMHALLLGSANDAAVVIALNVSKTMDEFMALMNAKAKELGMVNSHFVNPTGLHDPDHYTTAYDLTFLVKAAYADPWIREVSKKTDYVMKSKNQTLGNIISKNVLTGLEGNVLGKTGFTGEAGRCFASVFERDGRAIGSVILDSENDAGNVRVFNDTLLLVDDSYLEERVVKVAKSEEIGTIILPYKPYRFFGPTKEMEVPVIAGNTISYYSNDVNLSETKLDIAYDYPDVRTIKVGTVVGTAQLKERNLTKSVQLLSTIDVPGKILKTHLFSYIVLTLAAFLILLVLVLTFIGKRRRKLARKRRLEAGRRSRKYVDDHHRRKY</sequence>
<name>A0A941CQT4_9CLOT</name>
<feature type="binding site" evidence="8">
    <location>
        <position position="227"/>
    </location>
    <ligand>
        <name>substrate</name>
    </ligand>
</feature>
<feature type="active site" evidence="7">
    <location>
        <position position="122"/>
    </location>
</feature>
<dbReference type="PANTHER" id="PTHR21581">
    <property type="entry name" value="D-ALANYL-D-ALANINE CARBOXYPEPTIDASE"/>
    <property type="match status" value="1"/>
</dbReference>
<feature type="domain" description="Peptidase S11 D-alanyl-D-alanine carboxypeptidase A N-terminal" evidence="11">
    <location>
        <begin position="25"/>
        <end position="257"/>
    </location>
</feature>
<dbReference type="GO" id="GO:0008360">
    <property type="term" value="P:regulation of cell shape"/>
    <property type="evidence" value="ECO:0007669"/>
    <property type="project" value="UniProtKB-KW"/>
</dbReference>
<keyword evidence="10" id="KW-0472">Membrane</keyword>
<evidence type="ECO:0000256" key="6">
    <source>
        <dbReference type="ARBA" id="ARBA00023316"/>
    </source>
</evidence>
<dbReference type="PRINTS" id="PR00725">
    <property type="entry name" value="DADACBPTASE1"/>
</dbReference>
<feature type="active site" description="Proton acceptor" evidence="7">
    <location>
        <position position="63"/>
    </location>
</feature>
<comment type="caution">
    <text evidence="12">The sequence shown here is derived from an EMBL/GenBank/DDBJ whole genome shotgun (WGS) entry which is preliminary data.</text>
</comment>
<evidence type="ECO:0000256" key="9">
    <source>
        <dbReference type="RuleBase" id="RU004016"/>
    </source>
</evidence>
<evidence type="ECO:0000259" key="11">
    <source>
        <dbReference type="Pfam" id="PF00768"/>
    </source>
</evidence>
<evidence type="ECO:0000256" key="1">
    <source>
        <dbReference type="ARBA" id="ARBA00007164"/>
    </source>
</evidence>
<organism evidence="12 13">
    <name type="scientific">Proteiniclasticum sediminis</name>
    <dbReference type="NCBI Taxonomy" id="2804028"/>
    <lineage>
        <taxon>Bacteria</taxon>
        <taxon>Bacillati</taxon>
        <taxon>Bacillota</taxon>
        <taxon>Clostridia</taxon>
        <taxon>Eubacteriales</taxon>
        <taxon>Clostridiaceae</taxon>
        <taxon>Proteiniclasticum</taxon>
    </lineage>
</organism>
<proteinExistence type="inferred from homology"/>
<evidence type="ECO:0000256" key="7">
    <source>
        <dbReference type="PIRSR" id="PIRSR618044-1"/>
    </source>
</evidence>
<dbReference type="InterPro" id="IPR001967">
    <property type="entry name" value="Peptidase_S11_N"/>
</dbReference>
<dbReference type="GO" id="GO:0071555">
    <property type="term" value="P:cell wall organization"/>
    <property type="evidence" value="ECO:0007669"/>
    <property type="project" value="UniProtKB-KW"/>
</dbReference>
<dbReference type="PANTHER" id="PTHR21581:SF26">
    <property type="entry name" value="D-ALANYL-D-ALANINE ENDOPEPTIDASE"/>
    <property type="match status" value="1"/>
</dbReference>
<dbReference type="Gene3D" id="3.40.710.10">
    <property type="entry name" value="DD-peptidase/beta-lactamase superfamily"/>
    <property type="match status" value="1"/>
</dbReference>
<keyword evidence="12" id="KW-0121">Carboxypeptidase</keyword>
<accession>A0A941CQT4</accession>
<keyword evidence="10" id="KW-1133">Transmembrane helix</keyword>
<dbReference type="Proteomes" id="UP000675379">
    <property type="component" value="Unassembled WGS sequence"/>
</dbReference>